<feature type="signal peptide" evidence="8">
    <location>
        <begin position="1"/>
        <end position="43"/>
    </location>
</feature>
<accession>A0A8C9W5Y4</accession>
<dbReference type="OrthoDB" id="8941648at2759"/>
<reference evidence="9" key="3">
    <citation type="submission" date="2025-09" db="UniProtKB">
        <authorList>
            <consortium name="Ensembl"/>
        </authorList>
    </citation>
    <scope>IDENTIFICATION</scope>
</reference>
<evidence type="ECO:0000256" key="4">
    <source>
        <dbReference type="ARBA" id="ARBA00022729"/>
    </source>
</evidence>
<feature type="chain" id="PRO_5034224642" evidence="8">
    <location>
        <begin position="44"/>
        <end position="238"/>
    </location>
</feature>
<evidence type="ECO:0000256" key="6">
    <source>
        <dbReference type="ARBA" id="ARBA00023183"/>
    </source>
</evidence>
<comment type="subcellular location">
    <subcellularLocation>
        <location evidence="1">Secreted</location>
    </subcellularLocation>
</comment>
<evidence type="ECO:0000256" key="3">
    <source>
        <dbReference type="ARBA" id="ARBA00022525"/>
    </source>
</evidence>
<gene>
    <name evidence="9" type="primary">FGFBP2</name>
</gene>
<keyword evidence="3" id="KW-0964">Secreted</keyword>
<dbReference type="GO" id="GO:0019838">
    <property type="term" value="F:growth factor binding"/>
    <property type="evidence" value="ECO:0007669"/>
    <property type="project" value="UniProtKB-KW"/>
</dbReference>
<dbReference type="Proteomes" id="UP000694397">
    <property type="component" value="Chromosome 16"/>
</dbReference>
<dbReference type="PANTHER" id="PTHR15258">
    <property type="entry name" value="FGF BINDING PROTEIN-RELATED"/>
    <property type="match status" value="1"/>
</dbReference>
<feature type="region of interest" description="Disordered" evidence="7">
    <location>
        <begin position="154"/>
        <end position="203"/>
    </location>
</feature>
<dbReference type="InterPro" id="IPR010510">
    <property type="entry name" value="FGF1-bd"/>
</dbReference>
<comment type="similarity">
    <text evidence="2">Belongs to the fibroblast growth factor-binding protein family.</text>
</comment>
<reference evidence="9" key="2">
    <citation type="submission" date="2025-08" db="UniProtKB">
        <authorList>
            <consortium name="Ensembl"/>
        </authorList>
    </citation>
    <scope>IDENTIFICATION</scope>
</reference>
<dbReference type="Pfam" id="PF06473">
    <property type="entry name" value="FGF-BP1"/>
    <property type="match status" value="1"/>
</dbReference>
<keyword evidence="6" id="KW-0340">Growth factor binding</keyword>
<sequence>NSRGLRNPHHLCCKISTAAVQSTMRSQTCLLLLAVCCLWPAHGQNERIAKGIWDEPIRFHTKDRDACTMRVTGQGEYTKLRVSCRNQSTSYWCDFLGQPNVCHSYNRNPKHYFTQIMWDMRKLHNACQGPRVLKPIMCRKASDEAQMVYASSWRKPAPGMPTDSTYEKPMSQMEATTVSPAPEKRSPPKTQPKSSTPKPGGMTVPTAPSVALIARMAQDYCFKSLQGVSAVFMSWFHN</sequence>
<evidence type="ECO:0000256" key="1">
    <source>
        <dbReference type="ARBA" id="ARBA00004613"/>
    </source>
</evidence>
<dbReference type="GO" id="GO:0005576">
    <property type="term" value="C:extracellular region"/>
    <property type="evidence" value="ECO:0007669"/>
    <property type="project" value="UniProtKB-SubCell"/>
</dbReference>
<dbReference type="AlphaFoldDB" id="A0A8C9W5Y4"/>
<dbReference type="GO" id="GO:0007267">
    <property type="term" value="P:cell-cell signaling"/>
    <property type="evidence" value="ECO:0007669"/>
    <property type="project" value="TreeGrafter"/>
</dbReference>
<evidence type="ECO:0000256" key="7">
    <source>
        <dbReference type="SAM" id="MobiDB-lite"/>
    </source>
</evidence>
<dbReference type="Ensembl" id="ENSSFOT00015080866.1">
    <property type="protein sequence ID" value="ENSSFOP00015069556.1"/>
    <property type="gene ID" value="ENSSFOG00015025776.1"/>
</dbReference>
<proteinExistence type="inferred from homology"/>
<dbReference type="GeneTree" id="ENSGT00940000154372"/>
<protein>
    <submittedName>
        <fullName evidence="9">Fibroblast growth factor binding protein 2b</fullName>
    </submittedName>
</protein>
<evidence type="ECO:0000313" key="9">
    <source>
        <dbReference type="Ensembl" id="ENSSFOP00015069556.1"/>
    </source>
</evidence>
<dbReference type="GO" id="GO:0005737">
    <property type="term" value="C:cytoplasm"/>
    <property type="evidence" value="ECO:0007669"/>
    <property type="project" value="Ensembl"/>
</dbReference>
<dbReference type="PANTHER" id="PTHR15258:SF1">
    <property type="entry name" value="FIBROBLAST GROWTH FACTOR-BINDING PROTEIN 2"/>
    <property type="match status" value="1"/>
</dbReference>
<evidence type="ECO:0000256" key="2">
    <source>
        <dbReference type="ARBA" id="ARBA00008326"/>
    </source>
</evidence>
<name>A0A8C9W5Y4_SCLFO</name>
<keyword evidence="5" id="KW-1015">Disulfide bond</keyword>
<evidence type="ECO:0000256" key="5">
    <source>
        <dbReference type="ARBA" id="ARBA00023157"/>
    </source>
</evidence>
<evidence type="ECO:0000313" key="10">
    <source>
        <dbReference type="Proteomes" id="UP000694397"/>
    </source>
</evidence>
<evidence type="ECO:0000256" key="8">
    <source>
        <dbReference type="SAM" id="SignalP"/>
    </source>
</evidence>
<reference evidence="9 10" key="1">
    <citation type="submission" date="2019-04" db="EMBL/GenBank/DDBJ databases">
        <authorList>
            <consortium name="Wellcome Sanger Institute Data Sharing"/>
        </authorList>
    </citation>
    <scope>NUCLEOTIDE SEQUENCE [LARGE SCALE GENOMIC DNA]</scope>
</reference>
<organism evidence="9 10">
    <name type="scientific">Scleropages formosus</name>
    <name type="common">Asian bonytongue</name>
    <name type="synonym">Osteoglossum formosum</name>
    <dbReference type="NCBI Taxonomy" id="113540"/>
    <lineage>
        <taxon>Eukaryota</taxon>
        <taxon>Metazoa</taxon>
        <taxon>Chordata</taxon>
        <taxon>Craniata</taxon>
        <taxon>Vertebrata</taxon>
        <taxon>Euteleostomi</taxon>
        <taxon>Actinopterygii</taxon>
        <taxon>Neopterygii</taxon>
        <taxon>Teleostei</taxon>
        <taxon>Osteoglossocephala</taxon>
        <taxon>Osteoglossomorpha</taxon>
        <taxon>Osteoglossiformes</taxon>
        <taxon>Osteoglossidae</taxon>
        <taxon>Scleropages</taxon>
    </lineage>
</organism>
<keyword evidence="4 8" id="KW-0732">Signal</keyword>
<keyword evidence="10" id="KW-1185">Reference proteome</keyword>